<comment type="caution">
    <text evidence="2">The sequence shown here is derived from an EMBL/GenBank/DDBJ whole genome shotgun (WGS) entry which is preliminary data.</text>
</comment>
<dbReference type="EMBL" id="JAVDBT010000006">
    <property type="protein sequence ID" value="MDQ2066311.1"/>
    <property type="molecule type" value="Genomic_DNA"/>
</dbReference>
<feature type="chain" id="PRO_5045919982" description="Lipoprotein" evidence="1">
    <location>
        <begin position="19"/>
        <end position="210"/>
    </location>
</feature>
<dbReference type="PROSITE" id="PS51257">
    <property type="entry name" value="PROKAR_LIPOPROTEIN"/>
    <property type="match status" value="1"/>
</dbReference>
<protein>
    <recommendedName>
        <fullName evidence="4">Lipoprotein</fullName>
    </recommendedName>
</protein>
<gene>
    <name evidence="2" type="ORF">Q9295_08000</name>
</gene>
<accession>A0ABU0VX41</accession>
<organism evidence="2 3">
    <name type="scientific">Pseudogemmobacter lacusdianii</name>
    <dbReference type="NCBI Taxonomy" id="3069608"/>
    <lineage>
        <taxon>Bacteria</taxon>
        <taxon>Pseudomonadati</taxon>
        <taxon>Pseudomonadota</taxon>
        <taxon>Alphaproteobacteria</taxon>
        <taxon>Rhodobacterales</taxon>
        <taxon>Paracoccaceae</taxon>
        <taxon>Pseudogemmobacter</taxon>
    </lineage>
</organism>
<evidence type="ECO:0000256" key="1">
    <source>
        <dbReference type="SAM" id="SignalP"/>
    </source>
</evidence>
<sequence>MVRFALALFGLLTLAACGGVDNTYAPQEKVDAARYVEGPPTYIVLYTGVNDRNGSGAHSALLINASQRVLFDPAGSYENPNVPVQGDVHYGITDAALASFTDFHARDTATEKFHIIERKLYVSPQTAELILQRVQANGPVPKAQCANSISGILRGVPGFEGLKSSWFPIALGESFGKLPGVQTRKITEENDGSENHNVVFIDKDGNPTKI</sequence>
<name>A0ABU0VX41_9RHOB</name>
<dbReference type="RefSeq" id="WP_306680010.1">
    <property type="nucleotide sequence ID" value="NZ_JAVDBT010000006.1"/>
</dbReference>
<dbReference type="Proteomes" id="UP001239680">
    <property type="component" value="Unassembled WGS sequence"/>
</dbReference>
<feature type="signal peptide" evidence="1">
    <location>
        <begin position="1"/>
        <end position="18"/>
    </location>
</feature>
<evidence type="ECO:0008006" key="4">
    <source>
        <dbReference type="Google" id="ProtNLM"/>
    </source>
</evidence>
<evidence type="ECO:0000313" key="2">
    <source>
        <dbReference type="EMBL" id="MDQ2066311.1"/>
    </source>
</evidence>
<keyword evidence="3" id="KW-1185">Reference proteome</keyword>
<evidence type="ECO:0000313" key="3">
    <source>
        <dbReference type="Proteomes" id="UP001239680"/>
    </source>
</evidence>
<reference evidence="2 3" key="1">
    <citation type="submission" date="2023-08" db="EMBL/GenBank/DDBJ databases">
        <title>Characterization of two Paracoccaceae strains isolated from Phycosphere and proposal of Xinfangfangia lacusdiani sp. nov.</title>
        <authorList>
            <person name="Deng Y."/>
            <person name="Zhang Y.Q."/>
        </authorList>
    </citation>
    <scope>NUCLEOTIDE SEQUENCE [LARGE SCALE GENOMIC DNA]</scope>
    <source>
        <strain evidence="2 3">CPCC 101601</strain>
    </source>
</reference>
<keyword evidence="1" id="KW-0732">Signal</keyword>
<proteinExistence type="predicted"/>